<accession>A0A8S1CBE3</accession>
<feature type="transmembrane region" description="Helical" evidence="1">
    <location>
        <begin position="38"/>
        <end position="58"/>
    </location>
</feature>
<dbReference type="Proteomes" id="UP000494165">
    <property type="component" value="Unassembled WGS sequence"/>
</dbReference>
<comment type="caution">
    <text evidence="2">The sequence shown here is derived from an EMBL/GenBank/DDBJ whole genome shotgun (WGS) entry which is preliminary data.</text>
</comment>
<keyword evidence="1" id="KW-0812">Transmembrane</keyword>
<dbReference type="AlphaFoldDB" id="A0A8S1CBE3"/>
<evidence type="ECO:0000313" key="3">
    <source>
        <dbReference type="Proteomes" id="UP000494165"/>
    </source>
</evidence>
<gene>
    <name evidence="2" type="ORF">CLODIP_2_CD05498</name>
</gene>
<keyword evidence="3" id="KW-1185">Reference proteome</keyword>
<protein>
    <submittedName>
        <fullName evidence="2">Uncharacterized protein</fullName>
    </submittedName>
</protein>
<evidence type="ECO:0000313" key="2">
    <source>
        <dbReference type="EMBL" id="CAB3365515.1"/>
    </source>
</evidence>
<evidence type="ECO:0000256" key="1">
    <source>
        <dbReference type="SAM" id="Phobius"/>
    </source>
</evidence>
<dbReference type="EMBL" id="CADEPI010000021">
    <property type="protein sequence ID" value="CAB3365515.1"/>
    <property type="molecule type" value="Genomic_DNA"/>
</dbReference>
<proteinExistence type="predicted"/>
<name>A0A8S1CBE3_9INSE</name>
<keyword evidence="1" id="KW-0472">Membrane</keyword>
<reference evidence="2 3" key="1">
    <citation type="submission" date="2020-04" db="EMBL/GenBank/DDBJ databases">
        <authorList>
            <person name="Alioto T."/>
            <person name="Alioto T."/>
            <person name="Gomez Garrido J."/>
        </authorList>
    </citation>
    <scope>NUCLEOTIDE SEQUENCE [LARGE SCALE GENOMIC DNA]</scope>
</reference>
<sequence>MHPRDIRTKGKLTGGHEHELLVGVVGVVVAEGGAGGGVAHASVMAGVGVHAGVVIAMLGGTRELRAMKAAAALTLS</sequence>
<organism evidence="2 3">
    <name type="scientific">Cloeon dipterum</name>
    <dbReference type="NCBI Taxonomy" id="197152"/>
    <lineage>
        <taxon>Eukaryota</taxon>
        <taxon>Metazoa</taxon>
        <taxon>Ecdysozoa</taxon>
        <taxon>Arthropoda</taxon>
        <taxon>Hexapoda</taxon>
        <taxon>Insecta</taxon>
        <taxon>Pterygota</taxon>
        <taxon>Palaeoptera</taxon>
        <taxon>Ephemeroptera</taxon>
        <taxon>Pisciforma</taxon>
        <taxon>Baetidae</taxon>
        <taxon>Cloeon</taxon>
    </lineage>
</organism>
<keyword evidence="1" id="KW-1133">Transmembrane helix</keyword>